<dbReference type="STRING" id="282683.SAMN04488105_105267"/>
<dbReference type="AlphaFoldDB" id="A0A1G7EC69"/>
<evidence type="ECO:0000313" key="2">
    <source>
        <dbReference type="EMBL" id="SDE61197.1"/>
    </source>
</evidence>
<keyword evidence="1" id="KW-0472">Membrane</keyword>
<name>A0A1G7EC69_9RHOB</name>
<proteinExistence type="predicted"/>
<dbReference type="InterPro" id="IPR008523">
    <property type="entry name" value="DUF805"/>
</dbReference>
<feature type="transmembrane region" description="Helical" evidence="1">
    <location>
        <begin position="26"/>
        <end position="48"/>
    </location>
</feature>
<organism evidence="2 3">
    <name type="scientific">Salipiger thiooxidans</name>
    <dbReference type="NCBI Taxonomy" id="282683"/>
    <lineage>
        <taxon>Bacteria</taxon>
        <taxon>Pseudomonadati</taxon>
        <taxon>Pseudomonadota</taxon>
        <taxon>Alphaproteobacteria</taxon>
        <taxon>Rhodobacterales</taxon>
        <taxon>Roseobacteraceae</taxon>
        <taxon>Salipiger</taxon>
    </lineage>
</organism>
<gene>
    <name evidence="2" type="ORF">SAMN04488105_105267</name>
</gene>
<sequence length="168" mass="18573">MGFLPAIKSGFRNYATFSGRASRPQFWWWVLFVMLGAILCTALDSVFFGTNPETGEVSRVLAAVFQLVILLPTLAVGFRRMHDTGRPGWYYLLPMLVTMGLMFLTLFGMMAAVRMGGNVPPGDAGMMLGGIWLIAIWLVQIMLLVLMIWWLTRPSDPAPNAYGVPPAA</sequence>
<feature type="transmembrane region" description="Helical" evidence="1">
    <location>
        <begin position="131"/>
        <end position="151"/>
    </location>
</feature>
<evidence type="ECO:0000256" key="1">
    <source>
        <dbReference type="SAM" id="Phobius"/>
    </source>
</evidence>
<feature type="transmembrane region" description="Helical" evidence="1">
    <location>
        <begin position="60"/>
        <end position="78"/>
    </location>
</feature>
<dbReference type="OrthoDB" id="9812349at2"/>
<dbReference type="Pfam" id="PF05656">
    <property type="entry name" value="DUF805"/>
    <property type="match status" value="1"/>
</dbReference>
<dbReference type="PANTHER" id="PTHR34980:SF2">
    <property type="entry name" value="INNER MEMBRANE PROTEIN YHAH-RELATED"/>
    <property type="match status" value="1"/>
</dbReference>
<keyword evidence="1" id="KW-1133">Transmembrane helix</keyword>
<dbReference type="Proteomes" id="UP000198994">
    <property type="component" value="Unassembled WGS sequence"/>
</dbReference>
<dbReference type="RefSeq" id="WP_089958292.1">
    <property type="nucleotide sequence ID" value="NZ_FNAV01000005.1"/>
</dbReference>
<dbReference type="EMBL" id="FNAV01000005">
    <property type="protein sequence ID" value="SDE61197.1"/>
    <property type="molecule type" value="Genomic_DNA"/>
</dbReference>
<reference evidence="3" key="1">
    <citation type="submission" date="2016-10" db="EMBL/GenBank/DDBJ databases">
        <authorList>
            <person name="Varghese N."/>
            <person name="Submissions S."/>
        </authorList>
    </citation>
    <scope>NUCLEOTIDE SEQUENCE [LARGE SCALE GENOMIC DNA]</scope>
    <source>
        <strain evidence="3">DSM 10146</strain>
    </source>
</reference>
<keyword evidence="3" id="KW-1185">Reference proteome</keyword>
<feature type="transmembrane region" description="Helical" evidence="1">
    <location>
        <begin position="90"/>
        <end position="111"/>
    </location>
</feature>
<evidence type="ECO:0000313" key="3">
    <source>
        <dbReference type="Proteomes" id="UP000198994"/>
    </source>
</evidence>
<dbReference type="GO" id="GO:0005886">
    <property type="term" value="C:plasma membrane"/>
    <property type="evidence" value="ECO:0007669"/>
    <property type="project" value="TreeGrafter"/>
</dbReference>
<dbReference type="PANTHER" id="PTHR34980">
    <property type="entry name" value="INNER MEMBRANE PROTEIN-RELATED-RELATED"/>
    <property type="match status" value="1"/>
</dbReference>
<accession>A0A1G7EC69</accession>
<keyword evidence="1" id="KW-0812">Transmembrane</keyword>
<protein>
    <submittedName>
        <fullName evidence="2">Uncharacterized membrane protein YhaH, DUF805 family</fullName>
    </submittedName>
</protein>